<reference evidence="1" key="5">
    <citation type="journal article" date="2002" name="Nature">
        <title>Analysis of the mouse transcriptome based on functional annotation of 60,770 full-length cDNAs.</title>
        <authorList>
            <consortium name="The FANTOM Consortium and the RIKEN Genome Exploration Research Group Phase I and II Team"/>
        </authorList>
    </citation>
    <scope>NUCLEOTIDE SEQUENCE</scope>
    <source>
        <strain evidence="1">C57BL/6J</strain>
        <tissue evidence="1">Visual cortex</tissue>
    </source>
</reference>
<evidence type="ECO:0000313" key="2">
    <source>
        <dbReference type="MGI" id="MGI:1918853"/>
    </source>
</evidence>
<reference evidence="1" key="7">
    <citation type="journal article" date="2005" name="Science">
        <title>The Transcriptional Landscape of the Mammalian Genome.</title>
        <authorList>
            <consortium name="The FANTOM Consortium"/>
            <consortium name="Riken Genome Exploration Research Group and Genome Science Group (Genome Network Project Core Group)"/>
        </authorList>
    </citation>
    <scope>NUCLEOTIDE SEQUENCE</scope>
    <source>
        <strain evidence="1">C57BL/6J</strain>
        <tissue evidence="1">Visual cortex</tissue>
    </source>
</reference>
<protein>
    <submittedName>
        <fullName evidence="1">Uncharacterized protein</fullName>
    </submittedName>
</protein>
<reference evidence="1" key="3">
    <citation type="journal article" date="2000" name="Genome Res.">
        <title>RIKEN integrated sequence analysis (RISA) system--384-format sequencing pipeline with 384 multicapillary sequencer.</title>
        <authorList>
            <person name="Shibata K."/>
            <person name="Itoh M."/>
            <person name="Aizawa K."/>
            <person name="Nagaoka S."/>
            <person name="Sasaki N."/>
            <person name="Carninci P."/>
            <person name="Konno H."/>
            <person name="Akiyama J."/>
            <person name="Nishi K."/>
            <person name="Kitsunai T."/>
            <person name="Tashiro H."/>
            <person name="Itoh M."/>
            <person name="Sumi N."/>
            <person name="Ishii Y."/>
            <person name="Nakamura S."/>
            <person name="Hazama M."/>
            <person name="Nishine T."/>
            <person name="Harada A."/>
            <person name="Yamamoto R."/>
            <person name="Matsumoto H."/>
            <person name="Sakaguchi S."/>
            <person name="Ikegami T."/>
            <person name="Kashiwagi K."/>
            <person name="Fujiwake S."/>
            <person name="Inoue K."/>
            <person name="Togawa Y."/>
            <person name="Izawa M."/>
            <person name="Ohara E."/>
            <person name="Watahiki M."/>
            <person name="Yoneda Y."/>
            <person name="Ishikawa T."/>
            <person name="Ozawa K."/>
            <person name="Tanaka T."/>
            <person name="Matsuura S."/>
            <person name="Kawai J."/>
            <person name="Okazaki Y."/>
            <person name="Muramatsu M."/>
            <person name="Inoue Y."/>
            <person name="Kira A."/>
            <person name="Hayashizaki Y."/>
        </authorList>
    </citation>
    <scope>NUCLEOTIDE SEQUENCE</scope>
    <source>
        <strain evidence="1">C57BL/6J</strain>
        <tissue evidence="1">Visual cortex</tissue>
    </source>
</reference>
<dbReference type="MGI" id="MGI:1918853">
    <property type="gene designation" value="9130004J05Rik"/>
</dbReference>
<reference evidence="1" key="6">
    <citation type="submission" date="2004-03" db="EMBL/GenBank/DDBJ databases">
        <authorList>
            <person name="Arakawa T."/>
            <person name="Carninci P."/>
            <person name="Fukuda S."/>
            <person name="Hashizume W."/>
            <person name="Hayashida K."/>
            <person name="Hori F."/>
            <person name="Iida J."/>
            <person name="Imamura K."/>
            <person name="Imotani K."/>
            <person name="Itoh M."/>
            <person name="Kanagawa S."/>
            <person name="Kawai J."/>
            <person name="Kojima M."/>
            <person name="Konno H."/>
            <person name="Murata M."/>
            <person name="Nakamura M."/>
            <person name="Ninomiya N."/>
            <person name="Nishiyori H."/>
            <person name="Nomura K."/>
            <person name="Ohno M."/>
            <person name="Sakazume N."/>
            <person name="Sano H."/>
            <person name="Sasaki D."/>
            <person name="Shibata K."/>
            <person name="Shiraki T."/>
            <person name="Tagami M."/>
            <person name="Tagami Y."/>
            <person name="Waki K."/>
            <person name="Watahiki A."/>
            <person name="Muramatsu M."/>
            <person name="Hayashizaki Y."/>
        </authorList>
    </citation>
    <scope>NUCLEOTIDE SEQUENCE</scope>
    <source>
        <strain evidence="1">C57BL/6J</strain>
        <tissue evidence="1">Visual cortex</tissue>
    </source>
</reference>
<reference evidence="1" key="2">
    <citation type="journal article" date="2000" name="Genome Res.">
        <title>Normalization and subtraction of cap-trapper-selected cDNAs to prepare full-length cDNA libraries for rapid discovery of new genes.</title>
        <authorList>
            <person name="Carninci P."/>
            <person name="Shibata Y."/>
            <person name="Hayatsu N."/>
            <person name="Sugahara Y."/>
            <person name="Shibata K."/>
            <person name="Itoh M."/>
            <person name="Konno H."/>
            <person name="Okazaki Y."/>
            <person name="Muramatsu M."/>
            <person name="Hayashizaki Y."/>
        </authorList>
    </citation>
    <scope>NUCLEOTIDE SEQUENCE</scope>
    <source>
        <strain evidence="1">C57BL/6J</strain>
        <tissue evidence="1">Visual cortex</tissue>
    </source>
</reference>
<organism evidence="1">
    <name type="scientific">Mus musculus</name>
    <name type="common">Mouse</name>
    <dbReference type="NCBI Taxonomy" id="10090"/>
    <lineage>
        <taxon>Eukaryota</taxon>
        <taxon>Metazoa</taxon>
        <taxon>Chordata</taxon>
        <taxon>Craniata</taxon>
        <taxon>Vertebrata</taxon>
        <taxon>Euteleostomi</taxon>
        <taxon>Mammalia</taxon>
        <taxon>Eutheria</taxon>
        <taxon>Euarchontoglires</taxon>
        <taxon>Glires</taxon>
        <taxon>Rodentia</taxon>
        <taxon>Myomorpha</taxon>
        <taxon>Muroidea</taxon>
        <taxon>Muridae</taxon>
        <taxon>Murinae</taxon>
        <taxon>Mus</taxon>
        <taxon>Mus</taxon>
    </lineage>
</organism>
<name>Q3TXY4_MOUSE</name>
<reference evidence="1" key="4">
    <citation type="journal article" date="2001" name="Nature">
        <title>Functional annotation of a full-length mouse cDNA collection.</title>
        <authorList>
            <consortium name="The RIKEN Genome Exploration Research Group Phase II Team and the FANTOM Consortium"/>
        </authorList>
    </citation>
    <scope>NUCLEOTIDE SEQUENCE</scope>
    <source>
        <strain evidence="1">C57BL/6J</strain>
        <tissue evidence="1">Visual cortex</tissue>
    </source>
</reference>
<reference evidence="1" key="1">
    <citation type="journal article" date="1999" name="Methods Enzymol.">
        <title>High-efficiency full-length cDNA cloning.</title>
        <authorList>
            <person name="Carninci P."/>
            <person name="Hayashizaki Y."/>
        </authorList>
    </citation>
    <scope>NUCLEOTIDE SEQUENCE</scope>
    <source>
        <strain evidence="1">C57BL/6J</strain>
        <tissue evidence="1">Visual cortex</tissue>
    </source>
</reference>
<gene>
    <name evidence="2" type="primary">9130004J05Rik</name>
</gene>
<dbReference type="AGR" id="MGI:1918853"/>
<reference evidence="1" key="8">
    <citation type="journal article" date="2005" name="Science">
        <title>Antisense Transcription in the Mammalian Transcriptome.</title>
        <authorList>
            <consortium name="RIKEN Genome Exploration Research Group and Genome Science Group (Genome Network Project Core Group) and the FANTOM Consortium"/>
        </authorList>
    </citation>
    <scope>NUCLEOTIDE SEQUENCE</scope>
    <source>
        <strain evidence="1">C57BL/6J</strain>
        <tissue evidence="1">Visual cortex</tissue>
    </source>
</reference>
<dbReference type="AlphaFoldDB" id="Q3TXY4"/>
<accession>Q3TXY4</accession>
<dbReference type="EMBL" id="AK159040">
    <property type="protein sequence ID" value="BAE34780.1"/>
    <property type="molecule type" value="mRNA"/>
</dbReference>
<sequence>MSVFLLLCEPWQPSVGGGIASIPLNSCTEGPVPSHFLHSVKESQCKP</sequence>
<proteinExistence type="evidence at transcript level"/>
<evidence type="ECO:0000313" key="1">
    <source>
        <dbReference type="EMBL" id="BAE34780.1"/>
    </source>
</evidence>